<reference evidence="1 2" key="1">
    <citation type="submission" date="2018-11" db="EMBL/GenBank/DDBJ databases">
        <authorList>
            <consortium name="Pathogen Informatics"/>
        </authorList>
    </citation>
    <scope>NUCLEOTIDE SEQUENCE [LARGE SCALE GENOMIC DNA]</scope>
    <source>
        <strain>Denwood</strain>
        <strain evidence="2">Zambia</strain>
    </source>
</reference>
<keyword evidence="2" id="KW-1185">Reference proteome</keyword>
<proteinExistence type="predicted"/>
<name>A0A183Q2P8_9TREM</name>
<dbReference type="EMBL" id="UZAL01045623">
    <property type="protein sequence ID" value="VDP83583.1"/>
    <property type="molecule type" value="Genomic_DNA"/>
</dbReference>
<evidence type="ECO:0000313" key="2">
    <source>
        <dbReference type="Proteomes" id="UP000269396"/>
    </source>
</evidence>
<gene>
    <name evidence="1" type="ORF">SMTD_LOCUS20884</name>
</gene>
<dbReference type="Proteomes" id="UP000269396">
    <property type="component" value="Unassembled WGS sequence"/>
</dbReference>
<accession>A0A183Q2P8</accession>
<sequence>FSDDDSSGILTKYTNWFNALNLAACCLQRVFLQSTNTTNRQQRQHHSRRSNSSMMTIMKQRANKFESSHDLKAYMNKLKITNDWWSVLMNMFVCCLRSMWLDCVSDNQVSTRW</sequence>
<feature type="non-terminal residue" evidence="1">
    <location>
        <position position="1"/>
    </location>
</feature>
<dbReference type="AlphaFoldDB" id="A0A183Q2P8"/>
<protein>
    <submittedName>
        <fullName evidence="1">Uncharacterized protein</fullName>
    </submittedName>
</protein>
<organism evidence="1 2">
    <name type="scientific">Schistosoma mattheei</name>
    <dbReference type="NCBI Taxonomy" id="31246"/>
    <lineage>
        <taxon>Eukaryota</taxon>
        <taxon>Metazoa</taxon>
        <taxon>Spiralia</taxon>
        <taxon>Lophotrochozoa</taxon>
        <taxon>Platyhelminthes</taxon>
        <taxon>Trematoda</taxon>
        <taxon>Digenea</taxon>
        <taxon>Strigeidida</taxon>
        <taxon>Schistosomatoidea</taxon>
        <taxon>Schistosomatidae</taxon>
        <taxon>Schistosoma</taxon>
    </lineage>
</organism>
<evidence type="ECO:0000313" key="1">
    <source>
        <dbReference type="EMBL" id="VDP83583.1"/>
    </source>
</evidence>